<dbReference type="Gene3D" id="3.20.20.140">
    <property type="entry name" value="Metal-dependent hydrolases"/>
    <property type="match status" value="1"/>
</dbReference>
<proteinExistence type="predicted"/>
<dbReference type="EMBL" id="LLZS01000006">
    <property type="protein sequence ID" value="KUR71681.1"/>
    <property type="molecule type" value="Genomic_DNA"/>
</dbReference>
<comment type="caution">
    <text evidence="2">The sequence shown here is derived from an EMBL/GenBank/DDBJ whole genome shotgun (WGS) entry which is preliminary data.</text>
</comment>
<evidence type="ECO:0000313" key="2">
    <source>
        <dbReference type="EMBL" id="KUR71681.1"/>
    </source>
</evidence>
<evidence type="ECO:0000313" key="3">
    <source>
        <dbReference type="Proteomes" id="UP000058012"/>
    </source>
</evidence>
<keyword evidence="3" id="KW-1185">Reference proteome</keyword>
<dbReference type="PANTHER" id="PTHR22642:SF2">
    <property type="entry name" value="PROTEIN LONG AFTER FAR-RED 3"/>
    <property type="match status" value="1"/>
</dbReference>
<dbReference type="OrthoDB" id="9811399at2"/>
<dbReference type="InterPro" id="IPR013108">
    <property type="entry name" value="Amidohydro_3"/>
</dbReference>
<dbReference type="RefSeq" id="WP_067908551.1">
    <property type="nucleotide sequence ID" value="NZ_KQ954244.1"/>
</dbReference>
<protein>
    <recommendedName>
        <fullName evidence="1">Amidohydrolase 3 domain-containing protein</fullName>
    </recommendedName>
</protein>
<feature type="domain" description="Amidohydrolase 3" evidence="1">
    <location>
        <begin position="84"/>
        <end position="577"/>
    </location>
</feature>
<dbReference type="STRING" id="1117702.AQZ52_08705"/>
<dbReference type="InterPro" id="IPR032466">
    <property type="entry name" value="Metal_Hydrolase"/>
</dbReference>
<dbReference type="SUPFAM" id="SSF51556">
    <property type="entry name" value="Metallo-dependent hydrolases"/>
    <property type="match status" value="1"/>
</dbReference>
<dbReference type="PANTHER" id="PTHR22642">
    <property type="entry name" value="IMIDAZOLONEPROPIONASE"/>
    <property type="match status" value="1"/>
</dbReference>
<evidence type="ECO:0000259" key="1">
    <source>
        <dbReference type="Pfam" id="PF07969"/>
    </source>
</evidence>
<organism evidence="2 3">
    <name type="scientific">Novosphingobium fuchskuhlense</name>
    <dbReference type="NCBI Taxonomy" id="1117702"/>
    <lineage>
        <taxon>Bacteria</taxon>
        <taxon>Pseudomonadati</taxon>
        <taxon>Pseudomonadota</taxon>
        <taxon>Alphaproteobacteria</taxon>
        <taxon>Sphingomonadales</taxon>
        <taxon>Sphingomonadaceae</taxon>
        <taxon>Novosphingobium</taxon>
    </lineage>
</organism>
<dbReference type="AlphaFoldDB" id="A0A117UVK8"/>
<dbReference type="InterPro" id="IPR011059">
    <property type="entry name" value="Metal-dep_hydrolase_composite"/>
</dbReference>
<sequence length="580" mass="61982">MAASLALTRRGFIASGGALGLAGISPRALGAILDPAPTLIYRGARIHTLDPALPAADSLAIAGSRIVGVGTWAELKALATPRTQVVDLGGQTIVPGFNDAHLHAVGEMLLNAVLVGNPFEVEFFTIDRIVALLKQRAAITPPGRLVSGEFYDDTKIKDGRPVLMADLDRVSTQHPVIITHRGGHTYVVNSVAFRLAGITRDTPNPFGGTYDRDANGNLTGRVTDLAIDPIKALTREPDLTPEQLRARALAGAAKISQEFVRYGLTSVCHTAPGLVGGGVSTADDFAALQQLRREGKLHHRVSYETSGAMLDALIANGVRTGLGDEWIRIGATAEQFSDGSFSERTMSRATPYPGRTPPYYGNLTQTQDGLDALVEKQFRAGIQPNFHANGDVAIGMVLDAYERGARLVPGADRRPKITHCTNVSPQLVARIKALGVVPALFTSYAYYNADKFHFYGAEMMEHMMAYRMMIDAGVPVCAGSDFPPGPFAPLMGLQGMVTRKGWNGEVWGPSQKITVMEGLRVLAANGAHATFEEDIKGTLSPGKLADMVVLDGDPAAVDPEKIKDIRVQQTIVGGEVQYKA</sequence>
<dbReference type="Pfam" id="PF07969">
    <property type="entry name" value="Amidohydro_3"/>
    <property type="match status" value="1"/>
</dbReference>
<dbReference type="Gene3D" id="2.30.40.10">
    <property type="entry name" value="Urease, subunit C, domain 1"/>
    <property type="match status" value="1"/>
</dbReference>
<gene>
    <name evidence="2" type="ORF">AQZ52_08705</name>
</gene>
<dbReference type="SUPFAM" id="SSF51338">
    <property type="entry name" value="Composite domain of metallo-dependent hydrolases"/>
    <property type="match status" value="1"/>
</dbReference>
<dbReference type="GO" id="GO:0016810">
    <property type="term" value="F:hydrolase activity, acting on carbon-nitrogen (but not peptide) bonds"/>
    <property type="evidence" value="ECO:0007669"/>
    <property type="project" value="InterPro"/>
</dbReference>
<dbReference type="CDD" id="cd01300">
    <property type="entry name" value="YtcJ_like"/>
    <property type="match status" value="1"/>
</dbReference>
<dbReference type="InterPro" id="IPR033932">
    <property type="entry name" value="YtcJ-like"/>
</dbReference>
<name>A0A117UVK8_9SPHN</name>
<accession>A0A117UVK8</accession>
<dbReference type="Proteomes" id="UP000058012">
    <property type="component" value="Unassembled WGS sequence"/>
</dbReference>
<reference evidence="2 3" key="1">
    <citation type="submission" date="2015-10" db="EMBL/GenBank/DDBJ databases">
        <title>Draft genome sequence of Novosphingobium fuchskuhlense DSM 25065 isolated from a surface water sample of the southwest basin of Lake Grosse Fuchskuhle.</title>
        <authorList>
            <person name="Ruckert C."/>
            <person name="Winkler A."/>
            <person name="Glaeser J."/>
            <person name="Grossart H.-P."/>
            <person name="Kalinowski J."/>
            <person name="Glaeser S."/>
        </authorList>
    </citation>
    <scope>NUCLEOTIDE SEQUENCE [LARGE SCALE GENOMIC DNA]</scope>
    <source>
        <strain evidence="2 3">FNE08-7</strain>
    </source>
</reference>
<dbReference type="Gene3D" id="3.10.310.70">
    <property type="match status" value="1"/>
</dbReference>